<dbReference type="GO" id="GO:0001401">
    <property type="term" value="C:SAM complex"/>
    <property type="evidence" value="ECO:0007669"/>
    <property type="project" value="InterPro"/>
</dbReference>
<name>A0A9P7YYU3_9HELO</name>
<keyword evidence="4" id="KW-0653">Protein transport</keyword>
<keyword evidence="10" id="KW-1185">Reference proteome</keyword>
<proteinExistence type="predicted"/>
<sequence>MVLELHVWGPAFSLPSIDAHCLATIAYLQQSVPRGEWELVASSNPALSPTNELPALRNGDTWIGGFRNIFHYIARYSAGDWVLDIGLPEQEGADCIAFSTFLESHGKPLLDLSLYVSSENYSAVTRPLYNTLQTFPLPYLTPPALRASAKARSTHLGLSALDIDSLEDTTSPSIIPAGLRKPRSTVSSLLASSPESAVRIRLDALATAFFEPLQELRGDKRYFVSNKQFTSLDCLLLGYLSLMLLPELPKPWLSKTMKSKFPELCAWTEALSGSVFGPKTTLEDAFLATADEERHDRAPKRRTLPWKEPDNGGVVGVGAVFASGLVDSIPIVGQLRRSRKMRQHGGKTYEEEQSPSWQTLTLVGGLVAGVGLLAGYIFQSESLSQTTSGAEKNKSDGLGEFGEAGAALGIYAEHLDASARIDRPATMGNLTAEPVVEVSL</sequence>
<dbReference type="GO" id="GO:0007005">
    <property type="term" value="P:mitochondrion organization"/>
    <property type="evidence" value="ECO:0007669"/>
    <property type="project" value="TreeGrafter"/>
</dbReference>
<protein>
    <submittedName>
        <fullName evidence="9">Tom37 C-terminal domain-containing protein</fullName>
    </submittedName>
</protein>
<reference evidence="9" key="1">
    <citation type="journal article" date="2021" name="IMA Fungus">
        <title>Genomic characterization of three marine fungi, including Emericellopsis atlantica sp. nov. with signatures of a generalist lifestyle and marine biomass degradation.</title>
        <authorList>
            <person name="Hagestad O.C."/>
            <person name="Hou L."/>
            <person name="Andersen J.H."/>
            <person name="Hansen E.H."/>
            <person name="Altermark B."/>
            <person name="Li C."/>
            <person name="Kuhnert E."/>
            <person name="Cox R.J."/>
            <person name="Crous P.W."/>
            <person name="Spatafora J.W."/>
            <person name="Lail K."/>
            <person name="Amirebrahimi M."/>
            <person name="Lipzen A."/>
            <person name="Pangilinan J."/>
            <person name="Andreopoulos W."/>
            <person name="Hayes R.D."/>
            <person name="Ng V."/>
            <person name="Grigoriev I.V."/>
            <person name="Jackson S.A."/>
            <person name="Sutton T.D.S."/>
            <person name="Dobson A.D.W."/>
            <person name="Rama T."/>
        </authorList>
    </citation>
    <scope>NUCLEOTIDE SEQUENCE</scope>
    <source>
        <strain evidence="9">TRa3180A</strain>
    </source>
</reference>
<comment type="subcellular location">
    <subcellularLocation>
        <location evidence="1">Mitochondrion outer membrane</location>
    </subcellularLocation>
</comment>
<keyword evidence="3" id="KW-1000">Mitochondrion outer membrane</keyword>
<dbReference type="OrthoDB" id="5835136at2759"/>
<gene>
    <name evidence="9" type="ORF">BJ878DRAFT_211084</name>
</gene>
<dbReference type="EMBL" id="MU254158">
    <property type="protein sequence ID" value="KAG9241775.1"/>
    <property type="molecule type" value="Genomic_DNA"/>
</dbReference>
<dbReference type="AlphaFoldDB" id="A0A9P7YYU3"/>
<evidence type="ECO:0000259" key="8">
    <source>
        <dbReference type="Pfam" id="PF17171"/>
    </source>
</evidence>
<evidence type="ECO:0000256" key="4">
    <source>
        <dbReference type="ARBA" id="ARBA00022927"/>
    </source>
</evidence>
<evidence type="ECO:0000259" key="7">
    <source>
        <dbReference type="Pfam" id="PF10568"/>
    </source>
</evidence>
<evidence type="ECO:0000313" key="10">
    <source>
        <dbReference type="Proteomes" id="UP000887226"/>
    </source>
</evidence>
<accession>A0A9P7YYU3</accession>
<dbReference type="Pfam" id="PF10568">
    <property type="entry name" value="Tom37"/>
    <property type="match status" value="1"/>
</dbReference>
<dbReference type="PANTHER" id="PTHR12289:SF41">
    <property type="entry name" value="FAILED AXON CONNECTIONS-RELATED"/>
    <property type="match status" value="1"/>
</dbReference>
<evidence type="ECO:0000256" key="2">
    <source>
        <dbReference type="ARBA" id="ARBA00022448"/>
    </source>
</evidence>
<dbReference type="CDD" id="cd03078">
    <property type="entry name" value="GST_N_Metaxin1_like"/>
    <property type="match status" value="1"/>
</dbReference>
<dbReference type="PANTHER" id="PTHR12289">
    <property type="entry name" value="METAXIN RELATED"/>
    <property type="match status" value="1"/>
</dbReference>
<dbReference type="InterPro" id="IPR050931">
    <property type="entry name" value="Mito_Protein_Transport_Metaxin"/>
</dbReference>
<keyword evidence="2" id="KW-0813">Transport</keyword>
<dbReference type="InterPro" id="IPR019564">
    <property type="entry name" value="Sam37/metaxin_N"/>
</dbReference>
<feature type="domain" description="Metaxin glutathione S-transferase" evidence="8">
    <location>
        <begin position="210"/>
        <end position="269"/>
    </location>
</feature>
<dbReference type="Pfam" id="PF17171">
    <property type="entry name" value="GST_C_6"/>
    <property type="match status" value="1"/>
</dbReference>
<feature type="domain" description="Mitochondrial outer membrane transport complex Sam37/metaxin N-terminal" evidence="7">
    <location>
        <begin position="21"/>
        <end position="146"/>
    </location>
</feature>
<evidence type="ECO:0000256" key="3">
    <source>
        <dbReference type="ARBA" id="ARBA00022787"/>
    </source>
</evidence>
<keyword evidence="5" id="KW-0496">Mitochondrion</keyword>
<evidence type="ECO:0000256" key="1">
    <source>
        <dbReference type="ARBA" id="ARBA00004294"/>
    </source>
</evidence>
<evidence type="ECO:0000256" key="6">
    <source>
        <dbReference type="ARBA" id="ARBA00023136"/>
    </source>
</evidence>
<dbReference type="GO" id="GO:0015031">
    <property type="term" value="P:protein transport"/>
    <property type="evidence" value="ECO:0007669"/>
    <property type="project" value="UniProtKB-KW"/>
</dbReference>
<comment type="caution">
    <text evidence="9">The sequence shown here is derived from an EMBL/GenBank/DDBJ whole genome shotgun (WGS) entry which is preliminary data.</text>
</comment>
<evidence type="ECO:0000313" key="9">
    <source>
        <dbReference type="EMBL" id="KAG9241775.1"/>
    </source>
</evidence>
<evidence type="ECO:0000256" key="5">
    <source>
        <dbReference type="ARBA" id="ARBA00023128"/>
    </source>
</evidence>
<dbReference type="Proteomes" id="UP000887226">
    <property type="component" value="Unassembled WGS sequence"/>
</dbReference>
<organism evidence="9 10">
    <name type="scientific">Calycina marina</name>
    <dbReference type="NCBI Taxonomy" id="1763456"/>
    <lineage>
        <taxon>Eukaryota</taxon>
        <taxon>Fungi</taxon>
        <taxon>Dikarya</taxon>
        <taxon>Ascomycota</taxon>
        <taxon>Pezizomycotina</taxon>
        <taxon>Leotiomycetes</taxon>
        <taxon>Helotiales</taxon>
        <taxon>Pezizellaceae</taxon>
        <taxon>Calycina</taxon>
    </lineage>
</organism>
<keyword evidence="6" id="KW-0472">Membrane</keyword>
<dbReference type="InterPro" id="IPR033468">
    <property type="entry name" value="Metaxin_GST"/>
</dbReference>